<evidence type="ECO:0000256" key="1">
    <source>
        <dbReference type="ARBA" id="ARBA00007473"/>
    </source>
</evidence>
<dbReference type="Proteomes" id="UP000075883">
    <property type="component" value="Unassembled WGS sequence"/>
</dbReference>
<dbReference type="PANTHER" id="PTHR14490:SF5">
    <property type="entry name" value="PROTEIN KRI1 HOMOLOG"/>
    <property type="match status" value="1"/>
</dbReference>
<organism evidence="5 6">
    <name type="scientific">Anopheles culicifacies</name>
    <dbReference type="NCBI Taxonomy" id="139723"/>
    <lineage>
        <taxon>Eukaryota</taxon>
        <taxon>Metazoa</taxon>
        <taxon>Ecdysozoa</taxon>
        <taxon>Arthropoda</taxon>
        <taxon>Hexapoda</taxon>
        <taxon>Insecta</taxon>
        <taxon>Pterygota</taxon>
        <taxon>Neoptera</taxon>
        <taxon>Endopterygota</taxon>
        <taxon>Diptera</taxon>
        <taxon>Nematocera</taxon>
        <taxon>Culicoidea</taxon>
        <taxon>Culicidae</taxon>
        <taxon>Anophelinae</taxon>
        <taxon>Anopheles</taxon>
        <taxon>culicifacies species complex</taxon>
    </lineage>
</organism>
<evidence type="ECO:0000313" key="5">
    <source>
        <dbReference type="EnsemblMetazoa" id="ACUA028054-PA"/>
    </source>
</evidence>
<feature type="domain" description="Kri1-like C-terminal" evidence="4">
    <location>
        <begin position="498"/>
        <end position="584"/>
    </location>
</feature>
<dbReference type="EnsemblMetazoa" id="ACUA028054-RA">
    <property type="protein sequence ID" value="ACUA028054-PA"/>
    <property type="gene ID" value="ACUA028054"/>
</dbReference>
<evidence type="ECO:0000259" key="4">
    <source>
        <dbReference type="Pfam" id="PF12936"/>
    </source>
</evidence>
<feature type="region of interest" description="Disordered" evidence="3">
    <location>
        <begin position="595"/>
        <end position="865"/>
    </location>
</feature>
<accession>A0A182MWL2</accession>
<feature type="compositionally biased region" description="Basic and acidic residues" evidence="3">
    <location>
        <begin position="615"/>
        <end position="628"/>
    </location>
</feature>
<dbReference type="Pfam" id="PF12936">
    <property type="entry name" value="Kri1_C"/>
    <property type="match status" value="1"/>
</dbReference>
<dbReference type="STRING" id="139723.A0A182MWL2"/>
<proteinExistence type="inferred from homology"/>
<evidence type="ECO:0000256" key="2">
    <source>
        <dbReference type="ARBA" id="ARBA00017294"/>
    </source>
</evidence>
<feature type="compositionally biased region" description="Basic and acidic residues" evidence="3">
    <location>
        <begin position="155"/>
        <end position="164"/>
    </location>
</feature>
<feature type="compositionally biased region" description="Basic residues" evidence="3">
    <location>
        <begin position="469"/>
        <end position="478"/>
    </location>
</feature>
<dbReference type="InterPro" id="IPR024626">
    <property type="entry name" value="Kri1-like_C"/>
</dbReference>
<dbReference type="GO" id="GO:0000447">
    <property type="term" value="P:endonucleolytic cleavage in ITS1 to separate SSU-rRNA from 5.8S rRNA and LSU-rRNA from tricistronic rRNA transcript (SSU-rRNA, 5.8S rRNA, LSU-rRNA)"/>
    <property type="evidence" value="ECO:0007669"/>
    <property type="project" value="TreeGrafter"/>
</dbReference>
<evidence type="ECO:0000313" key="6">
    <source>
        <dbReference type="Proteomes" id="UP000075883"/>
    </source>
</evidence>
<dbReference type="GO" id="GO:0005730">
    <property type="term" value="C:nucleolus"/>
    <property type="evidence" value="ECO:0007669"/>
    <property type="project" value="TreeGrafter"/>
</dbReference>
<feature type="compositionally biased region" description="Basic and acidic residues" evidence="3">
    <location>
        <begin position="320"/>
        <end position="337"/>
    </location>
</feature>
<comment type="similarity">
    <text evidence="1">Belongs to the KRI1 family.</text>
</comment>
<dbReference type="VEuPathDB" id="VectorBase:ACUA028054"/>
<feature type="compositionally biased region" description="Basic and acidic residues" evidence="3">
    <location>
        <begin position="811"/>
        <end position="821"/>
    </location>
</feature>
<dbReference type="InterPro" id="IPR018034">
    <property type="entry name" value="Kri1"/>
</dbReference>
<dbReference type="GO" id="GO:0030686">
    <property type="term" value="C:90S preribosome"/>
    <property type="evidence" value="ECO:0007669"/>
    <property type="project" value="TreeGrafter"/>
</dbReference>
<sequence>MGNKKVLFDESDHETESNELEFRTNKNYAKHYDEFRKKEILGQLKNLKEEIGSSDSSDDETTDEEIVDPEFDKEFFRTLAFLKRKDKNKYKEQQTFFENVKPVEEVALTKRQHKEKPMTVKDYERKVMLEKGGVFEDEDDEHPRLRSGSPTMVEEENRIKDEIKQALNKLGDDESDDEELRQGKGGGLLKQRTKSAAETEKEQSDYIQWLADKKANEPPSEEVKVLEPLKHFWSNEKLSKEDAFLKDYILNKRFVQNSGEVPTYDDIVATSEDEEELEKQEDYERKYNFRFEEPDADFIKQYPRVVEDSMRVERNKRKENRQALKERKQKEKEQQRQELEELKAIKLKEIREKIQRLKEIAATENLAMNEDDLESEFDPDEHDRRMKSMFNDEYYGIDEGDQKPEFPELDEELGVENYDVEQLNDAEEDDGPHCEDDDFVMDCDYEEKLKSEKSAKESFQQELLESTGKSKKKGRRQSKFREVLKAEKPLFDPEDEKTYGEYIDEYYKLDYEDMIGDVPCRFRYVETVPNDFGLTIEEILTANTRDLNKWASVKKAVQLRPKHVELNEIEMYRRKAANENMKRKILPSLYAVDEDEQMDEEIQSRKQKVATVPPKAEKDDDGKMIKKDKIGKKKTEKSNGEPISNGNDMEQHNDNELNGTINSPAKKKKTKKEKLSDREDGTPKVETVSNEVDTEVPIKTESKVESGAVPKKKKKKNKNPPGNVEPQEAGGTSNWKNTKTKTNPDEKVETSNNSTKVQNNPMHRQKRKWEPAGEGAHNTKQNGHGSKKGRFEQVGSSGDHKWRGNGAGGPKKVEDATDQRLRAFGINPTKFRNKQIYGKQGQKNNAGNPAFKQNVASKNKHKKFE</sequence>
<feature type="region of interest" description="Disordered" evidence="3">
    <location>
        <begin position="48"/>
        <end position="67"/>
    </location>
</feature>
<keyword evidence="6" id="KW-1185">Reference proteome</keyword>
<reference evidence="6" key="1">
    <citation type="submission" date="2013-09" db="EMBL/GenBank/DDBJ databases">
        <title>The Genome Sequence of Anopheles culicifacies species A.</title>
        <authorList>
            <consortium name="The Broad Institute Genomics Platform"/>
            <person name="Neafsey D.E."/>
            <person name="Besansky N."/>
            <person name="Howell P."/>
            <person name="Walton C."/>
            <person name="Young S.K."/>
            <person name="Zeng Q."/>
            <person name="Gargeya S."/>
            <person name="Fitzgerald M."/>
            <person name="Haas B."/>
            <person name="Abouelleil A."/>
            <person name="Allen A.W."/>
            <person name="Alvarado L."/>
            <person name="Arachchi H.M."/>
            <person name="Berlin A.M."/>
            <person name="Chapman S.B."/>
            <person name="Gainer-Dewar J."/>
            <person name="Goldberg J."/>
            <person name="Griggs A."/>
            <person name="Gujja S."/>
            <person name="Hansen M."/>
            <person name="Howarth C."/>
            <person name="Imamovic A."/>
            <person name="Ireland A."/>
            <person name="Larimer J."/>
            <person name="McCowan C."/>
            <person name="Murphy C."/>
            <person name="Pearson M."/>
            <person name="Poon T.W."/>
            <person name="Priest M."/>
            <person name="Roberts A."/>
            <person name="Saif S."/>
            <person name="Shea T."/>
            <person name="Sisk P."/>
            <person name="Sykes S."/>
            <person name="Wortman J."/>
            <person name="Nusbaum C."/>
            <person name="Birren B."/>
        </authorList>
    </citation>
    <scope>NUCLEOTIDE SEQUENCE [LARGE SCALE GENOMIC DNA]</scope>
    <source>
        <strain evidence="6">A-37</strain>
    </source>
</reference>
<dbReference type="EMBL" id="AXCM01006462">
    <property type="status" value="NOT_ANNOTATED_CDS"/>
    <property type="molecule type" value="Genomic_DNA"/>
</dbReference>
<protein>
    <recommendedName>
        <fullName evidence="2">Protein KRI1 homolog</fullName>
    </recommendedName>
</protein>
<dbReference type="AlphaFoldDB" id="A0A182MWL2"/>
<feature type="compositionally biased region" description="Polar residues" evidence="3">
    <location>
        <begin position="750"/>
        <end position="762"/>
    </location>
</feature>
<evidence type="ECO:0000256" key="3">
    <source>
        <dbReference type="SAM" id="MobiDB-lite"/>
    </source>
</evidence>
<feature type="compositionally biased region" description="Acidic residues" evidence="3">
    <location>
        <begin position="56"/>
        <end position="67"/>
    </location>
</feature>
<feature type="compositionally biased region" description="Basic and acidic residues" evidence="3">
    <location>
        <begin position="673"/>
        <end position="683"/>
    </location>
</feature>
<feature type="region of interest" description="Disordered" evidence="3">
    <location>
        <begin position="419"/>
        <end position="439"/>
    </location>
</feature>
<dbReference type="Pfam" id="PF05178">
    <property type="entry name" value="Kri1"/>
    <property type="match status" value="1"/>
</dbReference>
<feature type="region of interest" description="Disordered" evidence="3">
    <location>
        <begin position="310"/>
        <end position="337"/>
    </location>
</feature>
<feature type="region of interest" description="Disordered" evidence="3">
    <location>
        <begin position="454"/>
        <end position="478"/>
    </location>
</feature>
<reference evidence="5" key="2">
    <citation type="submission" date="2020-05" db="UniProtKB">
        <authorList>
            <consortium name="EnsemblMetazoa"/>
        </authorList>
    </citation>
    <scope>IDENTIFICATION</scope>
    <source>
        <strain evidence="5">A-37</strain>
    </source>
</reference>
<dbReference type="PANTHER" id="PTHR14490">
    <property type="entry name" value="ZINC FINGER, ZZ TYPE"/>
    <property type="match status" value="1"/>
</dbReference>
<name>A0A182MWL2_9DIPT</name>
<feature type="region of interest" description="Disordered" evidence="3">
    <location>
        <begin position="131"/>
        <end position="203"/>
    </location>
</feature>